<sequence>MANVNQSSKPRATNSPALINSSPDLSQAPSESHAQPKALQLSLPVLLFLESDVKAAKRCFYKWTSKRSTFYHPLEVLISESTYEPRLGQITAAHLIHKPREEGLLVNEAFRIENPKQFQATILSDVNVLGIQQVYDISAFGTVRNISAQLGKRDFRVSQIIELSLWLRVTRDGMRKVDGLKYHNRRVWIECRSGSTYGTDGIWFARLANTSFSKSPSLFMDAEDKSWGNLGAGKRE</sequence>
<reference evidence="1" key="1">
    <citation type="submission" date="2022-09" db="EMBL/GenBank/DDBJ databases">
        <title>A Global Phylogenomic Analysis of the Shiitake Genus Lentinula.</title>
        <authorList>
            <consortium name="DOE Joint Genome Institute"/>
            <person name="Sierra-Patev S."/>
            <person name="Min B."/>
            <person name="Naranjo-Ortiz M."/>
            <person name="Looney B."/>
            <person name="Konkel Z."/>
            <person name="Slot J.C."/>
            <person name="Sakamoto Y."/>
            <person name="Steenwyk J.L."/>
            <person name="Rokas A."/>
            <person name="Carro J."/>
            <person name="Camarero S."/>
            <person name="Ferreira P."/>
            <person name="Molpeceres G."/>
            <person name="Ruiz-Duenas F.J."/>
            <person name="Serrano A."/>
            <person name="Henrissat B."/>
            <person name="Drula E."/>
            <person name="Hughes K.W."/>
            <person name="Mata J.L."/>
            <person name="Ishikawa N.K."/>
            <person name="Vargas-Isla R."/>
            <person name="Ushijima S."/>
            <person name="Smith C.A."/>
            <person name="Ahrendt S."/>
            <person name="Andreopoulos W."/>
            <person name="He G."/>
            <person name="Labutti K."/>
            <person name="Lipzen A."/>
            <person name="Ng V."/>
            <person name="Riley R."/>
            <person name="Sandor L."/>
            <person name="Barry K."/>
            <person name="Martinez A.T."/>
            <person name="Xiao Y."/>
            <person name="Gibbons J.G."/>
            <person name="Terashima K."/>
            <person name="Grigoriev I.V."/>
            <person name="Hibbett D.S."/>
        </authorList>
    </citation>
    <scope>NUCLEOTIDE SEQUENCE</scope>
    <source>
        <strain evidence="1">TMI1499</strain>
    </source>
</reference>
<protein>
    <submittedName>
        <fullName evidence="1">Uncharacterized protein</fullName>
    </submittedName>
</protein>
<evidence type="ECO:0000313" key="2">
    <source>
        <dbReference type="Proteomes" id="UP001163835"/>
    </source>
</evidence>
<dbReference type="EMBL" id="MU795389">
    <property type="protein sequence ID" value="KAJ3806693.1"/>
    <property type="molecule type" value="Genomic_DNA"/>
</dbReference>
<comment type="caution">
    <text evidence="1">The sequence shown here is derived from an EMBL/GenBank/DDBJ whole genome shotgun (WGS) entry which is preliminary data.</text>
</comment>
<name>A0ACC1TPX8_9AGAR</name>
<organism evidence="1 2">
    <name type="scientific">Lentinula aff. lateritia</name>
    <dbReference type="NCBI Taxonomy" id="2804960"/>
    <lineage>
        <taxon>Eukaryota</taxon>
        <taxon>Fungi</taxon>
        <taxon>Dikarya</taxon>
        <taxon>Basidiomycota</taxon>
        <taxon>Agaricomycotina</taxon>
        <taxon>Agaricomycetes</taxon>
        <taxon>Agaricomycetidae</taxon>
        <taxon>Agaricales</taxon>
        <taxon>Marasmiineae</taxon>
        <taxon>Omphalotaceae</taxon>
        <taxon>Lentinula</taxon>
    </lineage>
</organism>
<keyword evidence="2" id="KW-1185">Reference proteome</keyword>
<accession>A0ACC1TPX8</accession>
<dbReference type="Proteomes" id="UP001163835">
    <property type="component" value="Unassembled WGS sequence"/>
</dbReference>
<evidence type="ECO:0000313" key="1">
    <source>
        <dbReference type="EMBL" id="KAJ3806693.1"/>
    </source>
</evidence>
<gene>
    <name evidence="1" type="ORF">F5876DRAFT_68729</name>
</gene>
<proteinExistence type="predicted"/>